<sequence length="273" mass="29900">MSNNTTLKGPERDETVSVWNGEIDMRVRIAGSGPALVYFHPAAGLYWDEFLDKLAEDYTVYAPELPGTTPGDPYAIHKVGNYNDLLLMYEELLRKLDLGGAIAVGQSMGGMIACDLAAYFPTLFSRLVGLAPCGLWRDDAPLGLADLYAAAPEALPGYVFKDPSIPAAQAMFALPENPEDIPMHVAQSVWNLGCAGKFLWPFPDTGMRSRLHRISIPTLIVWGRDDRVVPAVYAEDFASGIENCEARIYENCGHILQMEKIDDAVADVKGFIS</sequence>
<dbReference type="Pfam" id="PF00561">
    <property type="entry name" value="Abhydrolase_1"/>
    <property type="match status" value="1"/>
</dbReference>
<dbReference type="InterPro" id="IPR050266">
    <property type="entry name" value="AB_hydrolase_sf"/>
</dbReference>
<organism evidence="2 3">
    <name type="scientific">Emcibacter nanhaiensis</name>
    <dbReference type="NCBI Taxonomy" id="1505037"/>
    <lineage>
        <taxon>Bacteria</taxon>
        <taxon>Pseudomonadati</taxon>
        <taxon>Pseudomonadota</taxon>
        <taxon>Alphaproteobacteria</taxon>
        <taxon>Emcibacterales</taxon>
        <taxon>Emcibacteraceae</taxon>
        <taxon>Emcibacter</taxon>
    </lineage>
</organism>
<reference evidence="3" key="1">
    <citation type="submission" date="2019-06" db="EMBL/GenBank/DDBJ databases">
        <title>The complete genome of Emcibacter congregatus ZYLT.</title>
        <authorList>
            <person name="Zhao Z."/>
        </authorList>
    </citation>
    <scope>NUCLEOTIDE SEQUENCE [LARGE SCALE GENOMIC DNA]</scope>
    <source>
        <strain evidence="3">MCCC 1A06723</strain>
    </source>
</reference>
<dbReference type="GO" id="GO:0047372">
    <property type="term" value="F:monoacylglycerol lipase activity"/>
    <property type="evidence" value="ECO:0007669"/>
    <property type="project" value="TreeGrafter"/>
</dbReference>
<protein>
    <submittedName>
        <fullName evidence="2">Alpha/beta hydrolase</fullName>
    </submittedName>
</protein>
<keyword evidence="2" id="KW-0378">Hydrolase</keyword>
<evidence type="ECO:0000313" key="3">
    <source>
        <dbReference type="Proteomes" id="UP000319148"/>
    </source>
</evidence>
<dbReference type="EMBL" id="VFIY01000010">
    <property type="protein sequence ID" value="TPD59888.1"/>
    <property type="molecule type" value="Genomic_DNA"/>
</dbReference>
<feature type="domain" description="AB hydrolase-1" evidence="1">
    <location>
        <begin position="41"/>
        <end position="260"/>
    </location>
</feature>
<dbReference type="OrthoDB" id="9799612at2"/>
<dbReference type="InterPro" id="IPR000073">
    <property type="entry name" value="AB_hydrolase_1"/>
</dbReference>
<accession>A0A501PIK8</accession>
<evidence type="ECO:0000259" key="1">
    <source>
        <dbReference type="Pfam" id="PF00561"/>
    </source>
</evidence>
<dbReference type="Proteomes" id="UP000319148">
    <property type="component" value="Unassembled WGS sequence"/>
</dbReference>
<keyword evidence="3" id="KW-1185">Reference proteome</keyword>
<dbReference type="AlphaFoldDB" id="A0A501PIK8"/>
<proteinExistence type="predicted"/>
<dbReference type="SUPFAM" id="SSF53474">
    <property type="entry name" value="alpha/beta-Hydrolases"/>
    <property type="match status" value="1"/>
</dbReference>
<dbReference type="PANTHER" id="PTHR43798">
    <property type="entry name" value="MONOACYLGLYCEROL LIPASE"/>
    <property type="match status" value="1"/>
</dbReference>
<dbReference type="InterPro" id="IPR029058">
    <property type="entry name" value="AB_hydrolase_fold"/>
</dbReference>
<gene>
    <name evidence="2" type="ORF">FIV46_10430</name>
</gene>
<dbReference type="Gene3D" id="3.40.50.1820">
    <property type="entry name" value="alpha/beta hydrolase"/>
    <property type="match status" value="1"/>
</dbReference>
<comment type="caution">
    <text evidence="2">The sequence shown here is derived from an EMBL/GenBank/DDBJ whole genome shotgun (WGS) entry which is preliminary data.</text>
</comment>
<dbReference type="RefSeq" id="WP_139940859.1">
    <property type="nucleotide sequence ID" value="NZ_JBHSYP010000006.1"/>
</dbReference>
<dbReference type="PRINTS" id="PR00111">
    <property type="entry name" value="ABHYDROLASE"/>
</dbReference>
<name>A0A501PIK8_9PROT</name>
<dbReference type="GO" id="GO:0046464">
    <property type="term" value="P:acylglycerol catabolic process"/>
    <property type="evidence" value="ECO:0007669"/>
    <property type="project" value="TreeGrafter"/>
</dbReference>
<dbReference type="PANTHER" id="PTHR43798:SF5">
    <property type="entry name" value="MONOACYLGLYCEROL LIPASE ABHD6"/>
    <property type="match status" value="1"/>
</dbReference>
<evidence type="ECO:0000313" key="2">
    <source>
        <dbReference type="EMBL" id="TPD59888.1"/>
    </source>
</evidence>
<dbReference type="GO" id="GO:0016020">
    <property type="term" value="C:membrane"/>
    <property type="evidence" value="ECO:0007669"/>
    <property type="project" value="TreeGrafter"/>
</dbReference>